<protein>
    <recommendedName>
        <fullName evidence="4">MFS transporter</fullName>
    </recommendedName>
</protein>
<feature type="transmembrane region" description="Helical" evidence="1">
    <location>
        <begin position="12"/>
        <end position="37"/>
    </location>
</feature>
<evidence type="ECO:0000313" key="2">
    <source>
        <dbReference type="EMBL" id="MEJ5864739.1"/>
    </source>
</evidence>
<feature type="transmembrane region" description="Helical" evidence="1">
    <location>
        <begin position="49"/>
        <end position="68"/>
    </location>
</feature>
<keyword evidence="1" id="KW-1133">Transmembrane helix</keyword>
<sequence length="146" mass="16607">MKRSPAFNEFVQRYFGVFIGAWFTSLVAVAWSFVLVWGTWFRAGSKDEMRASLVALLVVFMLGHGAVVRGRAWGAWIVAAICVACLVLVIGTYGQRPHLFLFSASVAFALGALLLLNSRRYREMREVLAQQRQLRRAQKLKRRDRV</sequence>
<evidence type="ECO:0008006" key="4">
    <source>
        <dbReference type="Google" id="ProtNLM"/>
    </source>
</evidence>
<keyword evidence="3" id="KW-1185">Reference proteome</keyword>
<dbReference type="RefSeq" id="WP_339599889.1">
    <property type="nucleotide sequence ID" value="NZ_JBBHLC010000049.1"/>
</dbReference>
<comment type="caution">
    <text evidence="2">The sequence shown here is derived from an EMBL/GenBank/DDBJ whole genome shotgun (WGS) entry which is preliminary data.</text>
</comment>
<feature type="transmembrane region" description="Helical" evidence="1">
    <location>
        <begin position="99"/>
        <end position="116"/>
    </location>
</feature>
<feature type="transmembrane region" description="Helical" evidence="1">
    <location>
        <begin position="75"/>
        <end position="93"/>
    </location>
</feature>
<organism evidence="2 3">
    <name type="scientific">Pseudomonas farsensis</name>
    <dbReference type="NCBI Taxonomy" id="2745492"/>
    <lineage>
        <taxon>Bacteria</taxon>
        <taxon>Pseudomonadati</taxon>
        <taxon>Pseudomonadota</taxon>
        <taxon>Gammaproteobacteria</taxon>
        <taxon>Pseudomonadales</taxon>
        <taxon>Pseudomonadaceae</taxon>
        <taxon>Pseudomonas</taxon>
    </lineage>
</organism>
<name>A0ABU8QVP1_9PSED</name>
<gene>
    <name evidence="2" type="ORF">V7S98_16060</name>
</gene>
<accession>A0ABU8QVP1</accession>
<evidence type="ECO:0000256" key="1">
    <source>
        <dbReference type="SAM" id="Phobius"/>
    </source>
</evidence>
<keyword evidence="1" id="KW-0472">Membrane</keyword>
<reference evidence="2 3" key="1">
    <citation type="submission" date="2024-02" db="EMBL/GenBank/DDBJ databases">
        <title>Identification of pathogenicity and growth-promoting function of Pseudomonas putida variant.</title>
        <authorList>
            <person name="Sun J."/>
        </authorList>
    </citation>
    <scope>NUCLEOTIDE SEQUENCE [LARGE SCALE GENOMIC DNA]</scope>
    <source>
        <strain evidence="2 3">A03</strain>
    </source>
</reference>
<evidence type="ECO:0000313" key="3">
    <source>
        <dbReference type="Proteomes" id="UP001380290"/>
    </source>
</evidence>
<dbReference type="Proteomes" id="UP001380290">
    <property type="component" value="Unassembled WGS sequence"/>
</dbReference>
<proteinExistence type="predicted"/>
<dbReference type="EMBL" id="JBBHLC010000049">
    <property type="protein sequence ID" value="MEJ5864739.1"/>
    <property type="molecule type" value="Genomic_DNA"/>
</dbReference>
<keyword evidence="1" id="KW-0812">Transmembrane</keyword>